<proteinExistence type="predicted"/>
<evidence type="ECO:0000313" key="6">
    <source>
        <dbReference type="EMBL" id="TKK71066.1"/>
    </source>
</evidence>
<reference evidence="6 7" key="1">
    <citation type="submission" date="2019-05" db="EMBL/GenBank/DDBJ databases">
        <title>Panacibacter sp. strain 17mud1-8 Genome sequencing and assembly.</title>
        <authorList>
            <person name="Chhetri G."/>
        </authorList>
    </citation>
    <scope>NUCLEOTIDE SEQUENCE [LARGE SCALE GENOMIC DNA]</scope>
    <source>
        <strain evidence="6 7">17mud1-8</strain>
    </source>
</reference>
<dbReference type="AlphaFoldDB" id="A0A4U3LAJ8"/>
<organism evidence="6 7">
    <name type="scientific">Ilyomonas limi</name>
    <dbReference type="NCBI Taxonomy" id="2575867"/>
    <lineage>
        <taxon>Bacteria</taxon>
        <taxon>Pseudomonadati</taxon>
        <taxon>Bacteroidota</taxon>
        <taxon>Chitinophagia</taxon>
        <taxon>Chitinophagales</taxon>
        <taxon>Chitinophagaceae</taxon>
        <taxon>Ilyomonas</taxon>
    </lineage>
</organism>
<evidence type="ECO:0000259" key="5">
    <source>
        <dbReference type="PROSITE" id="PS51007"/>
    </source>
</evidence>
<dbReference type="Proteomes" id="UP000305848">
    <property type="component" value="Unassembled WGS sequence"/>
</dbReference>
<gene>
    <name evidence="6" type="ORF">FC093_04860</name>
</gene>
<evidence type="ECO:0000256" key="2">
    <source>
        <dbReference type="ARBA" id="ARBA00022723"/>
    </source>
</evidence>
<keyword evidence="3 4" id="KW-0408">Iron</keyword>
<dbReference type="GO" id="GO:0020037">
    <property type="term" value="F:heme binding"/>
    <property type="evidence" value="ECO:0007669"/>
    <property type="project" value="InterPro"/>
</dbReference>
<dbReference type="SUPFAM" id="SSF46626">
    <property type="entry name" value="Cytochrome c"/>
    <property type="match status" value="2"/>
</dbReference>
<dbReference type="PANTHER" id="PTHR35008">
    <property type="entry name" value="BLL4482 PROTEIN-RELATED"/>
    <property type="match status" value="1"/>
</dbReference>
<dbReference type="EMBL" id="SZQL01000002">
    <property type="protein sequence ID" value="TKK71066.1"/>
    <property type="molecule type" value="Genomic_DNA"/>
</dbReference>
<evidence type="ECO:0000256" key="3">
    <source>
        <dbReference type="ARBA" id="ARBA00023004"/>
    </source>
</evidence>
<dbReference type="InterPro" id="IPR003468">
    <property type="entry name" value="Cyt_c_oxidase_monohaem-su/FixO"/>
</dbReference>
<evidence type="ECO:0000256" key="1">
    <source>
        <dbReference type="ARBA" id="ARBA00022617"/>
    </source>
</evidence>
<keyword evidence="1 4" id="KW-0349">Heme</keyword>
<accession>A0A4U3LAJ8</accession>
<dbReference type="Pfam" id="PF02433">
    <property type="entry name" value="FixO"/>
    <property type="match status" value="1"/>
</dbReference>
<dbReference type="PROSITE" id="PS51007">
    <property type="entry name" value="CYTC"/>
    <property type="match status" value="2"/>
</dbReference>
<dbReference type="PANTHER" id="PTHR35008:SF8">
    <property type="entry name" value="ALCOHOL DEHYDROGENASE CYTOCHROME C SUBUNIT"/>
    <property type="match status" value="1"/>
</dbReference>
<dbReference type="InterPro" id="IPR036909">
    <property type="entry name" value="Cyt_c-like_dom_sf"/>
</dbReference>
<dbReference type="GO" id="GO:0009055">
    <property type="term" value="F:electron transfer activity"/>
    <property type="evidence" value="ECO:0007669"/>
    <property type="project" value="InterPro"/>
</dbReference>
<evidence type="ECO:0000256" key="4">
    <source>
        <dbReference type="PROSITE-ProRule" id="PRU00433"/>
    </source>
</evidence>
<protein>
    <submittedName>
        <fullName evidence="6">Cytochrome c</fullName>
    </submittedName>
</protein>
<sequence>MEFFNDHKKLFLAALGLFLFLTLMVAILPALYNQKNNAPLPQAETLSGDALEGKAIYVANGCVACHTQQVRNIDMDKVWGARPSIAADYANFHRTDFWRNTATLMGTERTGPDLTSIGTRQPSIDWHLVHLYNPRIVVKQSVMPAYPWMFVVKKTPAKGDVVVNVPAEYLNSEEGKVVATKEALQLVAYLQSLKQVKLPDGRPAPEFLYKREQKTQVAGTAGEMQGLDGTALYAANCQSCHQENGEGLPGAFPPLKGSKIVLDDNPETMVDIIMNGYSGRVSEGFPPMPPIGTTNNLKPEEISAIMNHEKTSWGNNAKTVTAADIKNLMDLVKTKSTGTEAAK</sequence>
<feature type="domain" description="Cytochrome c" evidence="5">
    <location>
        <begin position="48"/>
        <end position="194"/>
    </location>
</feature>
<name>A0A4U3LAJ8_9BACT</name>
<dbReference type="GO" id="GO:0046872">
    <property type="term" value="F:metal ion binding"/>
    <property type="evidence" value="ECO:0007669"/>
    <property type="project" value="UniProtKB-KW"/>
</dbReference>
<keyword evidence="2 4" id="KW-0479">Metal-binding</keyword>
<dbReference type="Gene3D" id="1.10.760.10">
    <property type="entry name" value="Cytochrome c-like domain"/>
    <property type="match status" value="2"/>
</dbReference>
<feature type="domain" description="Cytochrome c" evidence="5">
    <location>
        <begin position="224"/>
        <end position="336"/>
    </location>
</feature>
<dbReference type="OrthoDB" id="9811395at2"/>
<dbReference type="InterPro" id="IPR051459">
    <property type="entry name" value="Cytochrome_c-type_DH"/>
</dbReference>
<keyword evidence="7" id="KW-1185">Reference proteome</keyword>
<dbReference type="InterPro" id="IPR009056">
    <property type="entry name" value="Cyt_c-like_dom"/>
</dbReference>
<dbReference type="Pfam" id="PF13442">
    <property type="entry name" value="Cytochrome_CBB3"/>
    <property type="match status" value="1"/>
</dbReference>
<comment type="caution">
    <text evidence="6">The sequence shown here is derived from an EMBL/GenBank/DDBJ whole genome shotgun (WGS) entry which is preliminary data.</text>
</comment>
<evidence type="ECO:0000313" key="7">
    <source>
        <dbReference type="Proteomes" id="UP000305848"/>
    </source>
</evidence>